<dbReference type="GO" id="GO:0009423">
    <property type="term" value="P:chorismate biosynthetic process"/>
    <property type="evidence" value="ECO:0007669"/>
    <property type="project" value="TreeGrafter"/>
</dbReference>
<name>D5WJZ3_PARAM</name>
<evidence type="ECO:0000313" key="5">
    <source>
        <dbReference type="EMBL" id="ADG19539.1"/>
    </source>
</evidence>
<evidence type="ECO:0000259" key="4">
    <source>
        <dbReference type="Pfam" id="PF08501"/>
    </source>
</evidence>
<dbReference type="HOGENOM" id="CLU_044063_4_0_4"/>
<dbReference type="EMBL" id="CP002015">
    <property type="protein sequence ID" value="ADG19539.1"/>
    <property type="molecule type" value="Genomic_DNA"/>
</dbReference>
<dbReference type="PANTHER" id="PTHR21089">
    <property type="entry name" value="SHIKIMATE DEHYDROGENASE"/>
    <property type="match status" value="1"/>
</dbReference>
<dbReference type="GeneID" id="301096783"/>
<dbReference type="InterPro" id="IPR036291">
    <property type="entry name" value="NAD(P)-bd_dom_sf"/>
</dbReference>
<sequence length="323" mass="34486">MVESSKLADEKRLLDAPVDALTRLFYILGSPIAHVRAPVVWSTLMRRYGVNALMLPADVSASNFDTVMKGLKLTENVDGAIFTMPHKVAAMNHADVLTERARRVGSLNLLRRRADGAWEGDNVDGAGFLAGLRADGVSLDGANVYLHGCGGVGGCIGWTLAMENIASLTVYDVDERRARGLARSIAAVSNARVTSGSPSMAEIDIAINASPVGLEAGDPLPFTVEALPGHATVADAIMEPSITALLGAARRRGLHVHQGRNMMNHAMPIAADFFGLPASFDWNGETLYRGLDAQRGCIRHWLQSSTSTQCRSLGSQASFPRPL</sequence>
<dbReference type="Proteomes" id="UP000002190">
    <property type="component" value="Chromosome 3"/>
</dbReference>
<reference evidence="6" key="1">
    <citation type="submission" date="2010-04" db="EMBL/GenBank/DDBJ databases">
        <title>Complete sequence of chromosome 3 of Burkholderia sp. CCGE1002.</title>
        <authorList>
            <consortium name="US DOE Joint Genome Institute"/>
            <person name="Lucas S."/>
            <person name="Copeland A."/>
            <person name="Lapidus A."/>
            <person name="Cheng J.-F."/>
            <person name="Bruce D."/>
            <person name="Goodwin L."/>
            <person name="Pitluck S."/>
            <person name="Chertkov O."/>
            <person name="Detter J.C."/>
            <person name="Han C."/>
            <person name="Tapia R."/>
            <person name="Land M."/>
            <person name="Hauser L."/>
            <person name="Kyrpides N."/>
            <person name="Ovchinnikova G."/>
            <person name="Martinez-Romero E."/>
            <person name="Hernandez M.A.R."/>
            <person name="Tiedje J.M."/>
            <person name="Woyke T."/>
        </authorList>
    </citation>
    <scope>NUCLEOTIDE SEQUENCE [LARGE SCALE GENOMIC DNA]</scope>
    <source>
        <strain evidence="6">CCGE1002</strain>
    </source>
</reference>
<dbReference type="KEGG" id="bge:BC1002_5625"/>
<feature type="domain" description="Shikimate dehydrogenase substrate binding N-terminal" evidence="4">
    <location>
        <begin position="27"/>
        <end position="109"/>
    </location>
</feature>
<keyword evidence="3" id="KW-0057">Aromatic amino acid biosynthesis</keyword>
<dbReference type="GO" id="GO:0050661">
    <property type="term" value="F:NADP binding"/>
    <property type="evidence" value="ECO:0007669"/>
    <property type="project" value="TreeGrafter"/>
</dbReference>
<dbReference type="SUPFAM" id="SSF53223">
    <property type="entry name" value="Aminoacid dehydrogenase-like, N-terminal domain"/>
    <property type="match status" value="1"/>
</dbReference>
<dbReference type="GO" id="GO:0019632">
    <property type="term" value="P:shikimate metabolic process"/>
    <property type="evidence" value="ECO:0007669"/>
    <property type="project" value="TreeGrafter"/>
</dbReference>
<dbReference type="STRING" id="640511.BC1002_5625"/>
<reference evidence="5 6" key="2">
    <citation type="journal article" date="2012" name="J. Bacteriol.">
        <title>Genome Sequences of Burkholderia sp. Strains CCGE1002 and H160, Isolated from Legume Nodules in Mexico and Brazil.</title>
        <authorList>
            <person name="Ormeno-Orrillo E."/>
            <person name="Rogel M.A."/>
            <person name="Chueire L.M."/>
            <person name="Tiedje J.M."/>
            <person name="Martinez-Romero E."/>
            <person name="Hungria M."/>
        </authorList>
    </citation>
    <scope>NUCLEOTIDE SEQUENCE [LARGE SCALE GENOMIC DNA]</scope>
    <source>
        <strain evidence="5 6">CCGE1002</strain>
    </source>
</reference>
<dbReference type="eggNOG" id="COG0169">
    <property type="taxonomic scope" value="Bacteria"/>
</dbReference>
<dbReference type="SUPFAM" id="SSF51735">
    <property type="entry name" value="NAD(P)-binding Rossmann-fold domains"/>
    <property type="match status" value="1"/>
</dbReference>
<dbReference type="AlphaFoldDB" id="D5WJZ3"/>
<keyword evidence="2" id="KW-0560">Oxidoreductase</keyword>
<proteinExistence type="predicted"/>
<comment type="pathway">
    <text evidence="1">Metabolic intermediate biosynthesis; chorismate biosynthesis; chorismate from D-erythrose 4-phosphate and phosphoenolpyruvate: step 4/7.</text>
</comment>
<dbReference type="Pfam" id="PF08501">
    <property type="entry name" value="Shikimate_dh_N"/>
    <property type="match status" value="1"/>
</dbReference>
<dbReference type="GO" id="GO:0004764">
    <property type="term" value="F:shikimate 3-dehydrogenase (NADP+) activity"/>
    <property type="evidence" value="ECO:0007669"/>
    <property type="project" value="InterPro"/>
</dbReference>
<dbReference type="InterPro" id="IPR046346">
    <property type="entry name" value="Aminoacid_DH-like_N_sf"/>
</dbReference>
<protein>
    <submittedName>
        <fullName evidence="5">Shikimate dehydrogenase substrate binding domain protein</fullName>
    </submittedName>
</protein>
<gene>
    <name evidence="5" type="ordered locus">BC1002_5625</name>
</gene>
<evidence type="ECO:0000256" key="3">
    <source>
        <dbReference type="ARBA" id="ARBA00023141"/>
    </source>
</evidence>
<dbReference type="GO" id="GO:0009073">
    <property type="term" value="P:aromatic amino acid family biosynthetic process"/>
    <property type="evidence" value="ECO:0007669"/>
    <property type="project" value="UniProtKB-KW"/>
</dbReference>
<dbReference type="RefSeq" id="WP_013093330.1">
    <property type="nucleotide sequence ID" value="NC_014119.1"/>
</dbReference>
<evidence type="ECO:0000313" key="6">
    <source>
        <dbReference type="Proteomes" id="UP000002190"/>
    </source>
</evidence>
<evidence type="ECO:0000256" key="1">
    <source>
        <dbReference type="ARBA" id="ARBA00004871"/>
    </source>
</evidence>
<accession>D5WJZ3</accession>
<dbReference type="InterPro" id="IPR022893">
    <property type="entry name" value="Shikimate_DH_fam"/>
</dbReference>
<dbReference type="GO" id="GO:0005829">
    <property type="term" value="C:cytosol"/>
    <property type="evidence" value="ECO:0007669"/>
    <property type="project" value="TreeGrafter"/>
</dbReference>
<evidence type="ECO:0000256" key="2">
    <source>
        <dbReference type="ARBA" id="ARBA00023002"/>
    </source>
</evidence>
<dbReference type="InterPro" id="IPR013708">
    <property type="entry name" value="Shikimate_DH-bd_N"/>
</dbReference>
<dbReference type="PANTHER" id="PTHR21089:SF1">
    <property type="entry name" value="BIFUNCTIONAL 3-DEHYDROQUINATE DEHYDRATASE_SHIKIMATE DEHYDROGENASE, CHLOROPLASTIC"/>
    <property type="match status" value="1"/>
</dbReference>
<dbReference type="Gene3D" id="3.40.50.10860">
    <property type="entry name" value="Leucine Dehydrogenase, chain A, domain 1"/>
    <property type="match status" value="1"/>
</dbReference>
<dbReference type="Gene3D" id="3.40.50.720">
    <property type="entry name" value="NAD(P)-binding Rossmann-like Domain"/>
    <property type="match status" value="1"/>
</dbReference>
<keyword evidence="3" id="KW-0028">Amino-acid biosynthesis</keyword>
<organism evidence="5 6">
    <name type="scientific">Paraburkholderia atlantica</name>
    <dbReference type="NCBI Taxonomy" id="2654982"/>
    <lineage>
        <taxon>Bacteria</taxon>
        <taxon>Pseudomonadati</taxon>
        <taxon>Pseudomonadota</taxon>
        <taxon>Betaproteobacteria</taxon>
        <taxon>Burkholderiales</taxon>
        <taxon>Burkholderiaceae</taxon>
        <taxon>Paraburkholderia</taxon>
    </lineage>
</organism>